<dbReference type="GeneID" id="94347215"/>
<dbReference type="AlphaFoldDB" id="A0A976FK62"/>
<protein>
    <submittedName>
        <fullName evidence="1">Uncharacterized protein</fullName>
    </submittedName>
</protein>
<evidence type="ECO:0000313" key="2">
    <source>
        <dbReference type="Proteomes" id="UP000294530"/>
    </source>
</evidence>
<reference evidence="1 2" key="1">
    <citation type="journal article" date="2021" name="Genome Biol.">
        <title>AFLAP: assembly-free linkage analysis pipeline using k-mers from genome sequencing data.</title>
        <authorList>
            <person name="Fletcher K."/>
            <person name="Zhang L."/>
            <person name="Gil J."/>
            <person name="Han R."/>
            <person name="Cavanaugh K."/>
            <person name="Michelmore R."/>
        </authorList>
    </citation>
    <scope>NUCLEOTIDE SEQUENCE [LARGE SCALE GENOMIC DNA]</scope>
    <source>
        <strain evidence="1 2">SF5</strain>
    </source>
</reference>
<gene>
    <name evidence="1" type="ORF">CCR75_003450</name>
</gene>
<evidence type="ECO:0000313" key="1">
    <source>
        <dbReference type="EMBL" id="TDH67886.1"/>
    </source>
</evidence>
<name>A0A976FK62_BRELC</name>
<proteinExistence type="predicted"/>
<dbReference type="RefSeq" id="XP_067817385.1">
    <property type="nucleotide sequence ID" value="XM_067961544.1"/>
</dbReference>
<dbReference type="KEGG" id="blac:94347215"/>
<organism evidence="1 2">
    <name type="scientific">Bremia lactucae</name>
    <name type="common">Lettuce downy mildew</name>
    <dbReference type="NCBI Taxonomy" id="4779"/>
    <lineage>
        <taxon>Eukaryota</taxon>
        <taxon>Sar</taxon>
        <taxon>Stramenopiles</taxon>
        <taxon>Oomycota</taxon>
        <taxon>Peronosporomycetes</taxon>
        <taxon>Peronosporales</taxon>
        <taxon>Peronosporaceae</taxon>
        <taxon>Bremia</taxon>
    </lineage>
</organism>
<dbReference type="EMBL" id="SHOA02000013">
    <property type="protein sequence ID" value="TDH67886.1"/>
    <property type="molecule type" value="Genomic_DNA"/>
</dbReference>
<dbReference type="Proteomes" id="UP000294530">
    <property type="component" value="Unassembled WGS sequence"/>
</dbReference>
<keyword evidence="2" id="KW-1185">Reference proteome</keyword>
<accession>A0A976FK62</accession>
<comment type="caution">
    <text evidence="1">The sequence shown here is derived from an EMBL/GenBank/DDBJ whole genome shotgun (WGS) entry which is preliminary data.</text>
</comment>
<sequence length="126" mass="14890">MYKLKDVKTDLLMHPDYIDWVRFRIHYVKNYPESKNKYLHILVEHFDEPYLMQLFLTDTRSMTSKSNKPVIETILLDIRKHVAKRLATAEHDVEKVFKMLNLHLSDEAIFSVDSQRGSSIAPSLLE</sequence>